<keyword evidence="7" id="KW-0972">Capsule biogenesis/degradation</keyword>
<comment type="similarity">
    <text evidence="2 11">Belongs to the ABC-2 integral membrane protein family.</text>
</comment>
<keyword evidence="3 11" id="KW-0813">Transport</keyword>
<keyword evidence="6 11" id="KW-0812">Transmembrane</keyword>
<feature type="transmembrane region" description="Helical" evidence="11">
    <location>
        <begin position="134"/>
        <end position="161"/>
    </location>
</feature>
<gene>
    <name evidence="13" type="ORF">SAMN02745216_03504</name>
</gene>
<dbReference type="STRING" id="1121393.SAMN02745216_03504"/>
<evidence type="ECO:0000256" key="5">
    <source>
        <dbReference type="ARBA" id="ARBA00022597"/>
    </source>
</evidence>
<feature type="transmembrane region" description="Helical" evidence="11">
    <location>
        <begin position="93"/>
        <end position="114"/>
    </location>
</feature>
<dbReference type="RefSeq" id="WP_083611121.1">
    <property type="nucleotide sequence ID" value="NZ_FQZU01000025.1"/>
</dbReference>
<evidence type="ECO:0000256" key="4">
    <source>
        <dbReference type="ARBA" id="ARBA00022475"/>
    </source>
</evidence>
<dbReference type="PANTHER" id="PTHR30413:SF10">
    <property type="entry name" value="CAPSULE POLYSACCHARIDE EXPORT INNER-MEMBRANE PROTEIN CTRC"/>
    <property type="match status" value="1"/>
</dbReference>
<dbReference type="InterPro" id="IPR000412">
    <property type="entry name" value="ABC_2_transport"/>
</dbReference>
<accession>A0A1M6SR10</accession>
<evidence type="ECO:0000256" key="10">
    <source>
        <dbReference type="ARBA" id="ARBA00023136"/>
    </source>
</evidence>
<dbReference type="PANTHER" id="PTHR30413">
    <property type="entry name" value="INNER MEMBRANE TRANSPORT PERMEASE"/>
    <property type="match status" value="1"/>
</dbReference>
<evidence type="ECO:0000256" key="2">
    <source>
        <dbReference type="ARBA" id="ARBA00007783"/>
    </source>
</evidence>
<dbReference type="PIRSF" id="PIRSF006648">
    <property type="entry name" value="DrrB"/>
    <property type="match status" value="1"/>
</dbReference>
<reference evidence="14" key="1">
    <citation type="submission" date="2016-11" db="EMBL/GenBank/DDBJ databases">
        <authorList>
            <person name="Varghese N."/>
            <person name="Submissions S."/>
        </authorList>
    </citation>
    <scope>NUCLEOTIDE SEQUENCE [LARGE SCALE GENOMIC DNA]</scope>
    <source>
        <strain evidence="14">DSM 16219</strain>
    </source>
</reference>
<dbReference type="GO" id="GO:0140359">
    <property type="term" value="F:ABC-type transporter activity"/>
    <property type="evidence" value="ECO:0007669"/>
    <property type="project" value="InterPro"/>
</dbReference>
<evidence type="ECO:0000256" key="9">
    <source>
        <dbReference type="ARBA" id="ARBA00023047"/>
    </source>
</evidence>
<dbReference type="Proteomes" id="UP000183994">
    <property type="component" value="Unassembled WGS sequence"/>
</dbReference>
<evidence type="ECO:0000256" key="8">
    <source>
        <dbReference type="ARBA" id="ARBA00022989"/>
    </source>
</evidence>
<protein>
    <recommendedName>
        <fullName evidence="11">Transport permease protein</fullName>
    </recommendedName>
</protein>
<feature type="transmembrane region" description="Helical" evidence="11">
    <location>
        <begin position="173"/>
        <end position="196"/>
    </location>
</feature>
<name>A0A1M6SR10_9BACT</name>
<evidence type="ECO:0000256" key="11">
    <source>
        <dbReference type="RuleBase" id="RU361157"/>
    </source>
</evidence>
<keyword evidence="8 11" id="KW-1133">Transmembrane helix</keyword>
<feature type="transmembrane region" description="Helical" evidence="11">
    <location>
        <begin position="55"/>
        <end position="81"/>
    </location>
</feature>
<keyword evidence="9" id="KW-0625">Polysaccharide transport</keyword>
<evidence type="ECO:0000256" key="1">
    <source>
        <dbReference type="ARBA" id="ARBA00004651"/>
    </source>
</evidence>
<evidence type="ECO:0000256" key="6">
    <source>
        <dbReference type="ARBA" id="ARBA00022692"/>
    </source>
</evidence>
<dbReference type="GO" id="GO:0015774">
    <property type="term" value="P:polysaccharide transport"/>
    <property type="evidence" value="ECO:0007669"/>
    <property type="project" value="UniProtKB-KW"/>
</dbReference>
<feature type="transmembrane region" description="Helical" evidence="11">
    <location>
        <begin position="203"/>
        <end position="221"/>
    </location>
</feature>
<dbReference type="Pfam" id="PF01061">
    <property type="entry name" value="ABC2_membrane"/>
    <property type="match status" value="1"/>
</dbReference>
<evidence type="ECO:0000313" key="14">
    <source>
        <dbReference type="Proteomes" id="UP000183994"/>
    </source>
</evidence>
<dbReference type="InterPro" id="IPR013525">
    <property type="entry name" value="ABC2_TM"/>
</dbReference>
<keyword evidence="4 11" id="KW-1003">Cell membrane</keyword>
<dbReference type="GO" id="GO:0043190">
    <property type="term" value="C:ATP-binding cassette (ABC) transporter complex"/>
    <property type="evidence" value="ECO:0007669"/>
    <property type="project" value="InterPro"/>
</dbReference>
<dbReference type="AlphaFoldDB" id="A0A1M6SR10"/>
<feature type="domain" description="ABC transmembrane type-2" evidence="12">
    <location>
        <begin position="55"/>
        <end position="280"/>
    </location>
</feature>
<organism evidence="13 14">
    <name type="scientific">Desulfatibacillum alkenivorans DSM 16219</name>
    <dbReference type="NCBI Taxonomy" id="1121393"/>
    <lineage>
        <taxon>Bacteria</taxon>
        <taxon>Pseudomonadati</taxon>
        <taxon>Thermodesulfobacteriota</taxon>
        <taxon>Desulfobacteria</taxon>
        <taxon>Desulfobacterales</taxon>
        <taxon>Desulfatibacillaceae</taxon>
        <taxon>Desulfatibacillum</taxon>
    </lineage>
</organism>
<keyword evidence="14" id="KW-1185">Reference proteome</keyword>
<proteinExistence type="inferred from homology"/>
<sequence length="288" mass="31913">MENQAEKITVVTAESRGPASRLNPAATAKSLWNSRWLLTPLVKRQMAARYKGSHLGFLWTLLNPLALLGIYTFVFSVILQTRWPQGQGSHSEFALALFAGLIPFNFLSETLQAAPNAVFSYRTYIRKTAFPLEILPLANLGAVLVQSLCSLCILLAGTWLIRGSIPGTVLLLALIYPPIILMCTGLAWFIAALGVYLRDTAHIVNIGLLMLFFLTPIFYPVTAVPEPYRFIAWLNPWCFITESFRNAAVWGRPPGIGALFLAWIGAMVVCQAGYAFFTARKKDFPDLV</sequence>
<evidence type="ECO:0000313" key="13">
    <source>
        <dbReference type="EMBL" id="SHK47153.1"/>
    </source>
</evidence>
<keyword evidence="10 11" id="KW-0472">Membrane</keyword>
<keyword evidence="5" id="KW-0762">Sugar transport</keyword>
<feature type="transmembrane region" description="Helical" evidence="11">
    <location>
        <begin position="256"/>
        <end position="277"/>
    </location>
</feature>
<dbReference type="PROSITE" id="PS51012">
    <property type="entry name" value="ABC_TM2"/>
    <property type="match status" value="1"/>
</dbReference>
<dbReference type="GO" id="GO:0015920">
    <property type="term" value="P:lipopolysaccharide transport"/>
    <property type="evidence" value="ECO:0007669"/>
    <property type="project" value="TreeGrafter"/>
</dbReference>
<evidence type="ECO:0000256" key="7">
    <source>
        <dbReference type="ARBA" id="ARBA00022903"/>
    </source>
</evidence>
<dbReference type="InterPro" id="IPR047817">
    <property type="entry name" value="ABC2_TM_bact-type"/>
</dbReference>
<dbReference type="EMBL" id="FQZU01000025">
    <property type="protein sequence ID" value="SHK47153.1"/>
    <property type="molecule type" value="Genomic_DNA"/>
</dbReference>
<evidence type="ECO:0000256" key="3">
    <source>
        <dbReference type="ARBA" id="ARBA00022448"/>
    </source>
</evidence>
<evidence type="ECO:0000259" key="12">
    <source>
        <dbReference type="PROSITE" id="PS51012"/>
    </source>
</evidence>
<comment type="subcellular location">
    <subcellularLocation>
        <location evidence="1 11">Cell membrane</location>
        <topology evidence="1 11">Multi-pass membrane protein</topology>
    </subcellularLocation>
</comment>